<reference evidence="1 2" key="1">
    <citation type="submission" date="2021-01" db="EMBL/GenBank/DDBJ databases">
        <title>Roseomonas sp. nov, a bacterium isolated from an oil production mixture in Yumen Oilfield.</title>
        <authorList>
            <person name="Wu D."/>
        </authorList>
    </citation>
    <scope>NUCLEOTIDE SEQUENCE [LARGE SCALE GENOMIC DNA]</scope>
    <source>
        <strain evidence="1 2">ROY-5-3</strain>
    </source>
</reference>
<evidence type="ECO:0000313" key="1">
    <source>
        <dbReference type="EMBL" id="MBU8546102.1"/>
    </source>
</evidence>
<gene>
    <name evidence="1" type="ORF">JJQ90_20435</name>
</gene>
<proteinExistence type="predicted"/>
<organism evidence="1 2">
    <name type="scientific">Falsiroseomonas oleicola</name>
    <dbReference type="NCBI Taxonomy" id="2801474"/>
    <lineage>
        <taxon>Bacteria</taxon>
        <taxon>Pseudomonadati</taxon>
        <taxon>Pseudomonadota</taxon>
        <taxon>Alphaproteobacteria</taxon>
        <taxon>Acetobacterales</taxon>
        <taxon>Roseomonadaceae</taxon>
        <taxon>Falsiroseomonas</taxon>
    </lineage>
</organism>
<dbReference type="Proteomes" id="UP000689967">
    <property type="component" value="Unassembled WGS sequence"/>
</dbReference>
<evidence type="ECO:0000313" key="2">
    <source>
        <dbReference type="Proteomes" id="UP000689967"/>
    </source>
</evidence>
<accession>A0ABS6HE59</accession>
<dbReference type="RefSeq" id="WP_216878107.1">
    <property type="nucleotide sequence ID" value="NZ_JAERQM010000006.1"/>
</dbReference>
<comment type="caution">
    <text evidence="1">The sequence shown here is derived from an EMBL/GenBank/DDBJ whole genome shotgun (WGS) entry which is preliminary data.</text>
</comment>
<protein>
    <submittedName>
        <fullName evidence="1">Uncharacterized protein</fullName>
    </submittedName>
</protein>
<dbReference type="EMBL" id="JAERQM010000006">
    <property type="protein sequence ID" value="MBU8546102.1"/>
    <property type="molecule type" value="Genomic_DNA"/>
</dbReference>
<sequence length="69" mass="6996">MIGRLGSLGADWALPLWVPGAWLAEFGQGQAAGPVRGLMLFGLADGRTWLGGCVPPGQAPRPGNAGAAR</sequence>
<keyword evidence="2" id="KW-1185">Reference proteome</keyword>
<name>A0ABS6HE59_9PROT</name>